<dbReference type="CDD" id="cd08368">
    <property type="entry name" value="LIM"/>
    <property type="match status" value="1"/>
</dbReference>
<feature type="compositionally biased region" description="Polar residues" evidence="5">
    <location>
        <begin position="522"/>
        <end position="534"/>
    </location>
</feature>
<dbReference type="GO" id="GO:0030036">
    <property type="term" value="P:actin cytoskeleton organization"/>
    <property type="evidence" value="ECO:0007669"/>
    <property type="project" value="TreeGrafter"/>
</dbReference>
<keyword evidence="3 4" id="KW-0440">LIM domain</keyword>
<dbReference type="InterPro" id="IPR001781">
    <property type="entry name" value="Znf_LIM"/>
</dbReference>
<feature type="region of interest" description="Disordered" evidence="5">
    <location>
        <begin position="450"/>
        <end position="471"/>
    </location>
</feature>
<gene>
    <name evidence="7" type="ORF">EJ08DRAFT_235981</name>
</gene>
<keyword evidence="1 4" id="KW-0479">Metal-binding</keyword>
<feature type="region of interest" description="Disordered" evidence="5">
    <location>
        <begin position="516"/>
        <end position="535"/>
    </location>
</feature>
<name>A0A9P4NR20_9PEZI</name>
<dbReference type="OrthoDB" id="15567at2759"/>
<feature type="compositionally biased region" description="Low complexity" evidence="5">
    <location>
        <begin position="237"/>
        <end position="254"/>
    </location>
</feature>
<evidence type="ECO:0000256" key="1">
    <source>
        <dbReference type="ARBA" id="ARBA00022723"/>
    </source>
</evidence>
<feature type="compositionally biased region" description="Pro residues" evidence="5">
    <location>
        <begin position="617"/>
        <end position="627"/>
    </location>
</feature>
<feature type="compositionally biased region" description="Polar residues" evidence="5">
    <location>
        <begin position="218"/>
        <end position="230"/>
    </location>
</feature>
<reference evidence="7" key="1">
    <citation type="journal article" date="2020" name="Stud. Mycol.">
        <title>101 Dothideomycetes genomes: a test case for predicting lifestyles and emergence of pathogens.</title>
        <authorList>
            <person name="Haridas S."/>
            <person name="Albert R."/>
            <person name="Binder M."/>
            <person name="Bloem J."/>
            <person name="Labutti K."/>
            <person name="Salamov A."/>
            <person name="Andreopoulos B."/>
            <person name="Baker S."/>
            <person name="Barry K."/>
            <person name="Bills G."/>
            <person name="Bluhm B."/>
            <person name="Cannon C."/>
            <person name="Castanera R."/>
            <person name="Culley D."/>
            <person name="Daum C."/>
            <person name="Ezra D."/>
            <person name="Gonzalez J."/>
            <person name="Henrissat B."/>
            <person name="Kuo A."/>
            <person name="Liang C."/>
            <person name="Lipzen A."/>
            <person name="Lutzoni F."/>
            <person name="Magnuson J."/>
            <person name="Mondo S."/>
            <person name="Nolan M."/>
            <person name="Ohm R."/>
            <person name="Pangilinan J."/>
            <person name="Park H.-J."/>
            <person name="Ramirez L."/>
            <person name="Alfaro M."/>
            <person name="Sun H."/>
            <person name="Tritt A."/>
            <person name="Yoshinaga Y."/>
            <person name="Zwiers L.-H."/>
            <person name="Turgeon B."/>
            <person name="Goodwin S."/>
            <person name="Spatafora J."/>
            <person name="Crous P."/>
            <person name="Grigoriev I."/>
        </authorList>
    </citation>
    <scope>NUCLEOTIDE SEQUENCE</scope>
    <source>
        <strain evidence="7">CBS 130266</strain>
    </source>
</reference>
<dbReference type="SUPFAM" id="SSF57716">
    <property type="entry name" value="Glucocorticoid receptor-like (DNA-binding domain)"/>
    <property type="match status" value="3"/>
</dbReference>
<dbReference type="SMART" id="SM00132">
    <property type="entry name" value="LIM"/>
    <property type="match status" value="3"/>
</dbReference>
<accession>A0A9P4NR20</accession>
<feature type="compositionally biased region" description="Basic and acidic residues" evidence="5">
    <location>
        <begin position="300"/>
        <end position="331"/>
    </location>
</feature>
<evidence type="ECO:0000256" key="3">
    <source>
        <dbReference type="ARBA" id="ARBA00023038"/>
    </source>
</evidence>
<comment type="caution">
    <text evidence="7">The sequence shown here is derived from an EMBL/GenBank/DDBJ whole genome shotgun (WGS) entry which is preliminary data.</text>
</comment>
<feature type="region of interest" description="Disordered" evidence="5">
    <location>
        <begin position="1"/>
        <end position="134"/>
    </location>
</feature>
<feature type="region of interest" description="Disordered" evidence="5">
    <location>
        <begin position="601"/>
        <end position="643"/>
    </location>
</feature>
<feature type="compositionally biased region" description="Polar residues" evidence="5">
    <location>
        <begin position="52"/>
        <end position="63"/>
    </location>
</feature>
<evidence type="ECO:0000256" key="2">
    <source>
        <dbReference type="ARBA" id="ARBA00022833"/>
    </source>
</evidence>
<dbReference type="PANTHER" id="PTHR24214">
    <property type="entry name" value="PDZ AND LIM DOMAIN PROTEIN ZASP"/>
    <property type="match status" value="1"/>
</dbReference>
<feature type="domain" description="LIM zinc-binding" evidence="6">
    <location>
        <begin position="653"/>
        <end position="744"/>
    </location>
</feature>
<dbReference type="GO" id="GO:0001725">
    <property type="term" value="C:stress fiber"/>
    <property type="evidence" value="ECO:0007669"/>
    <property type="project" value="TreeGrafter"/>
</dbReference>
<evidence type="ECO:0000256" key="5">
    <source>
        <dbReference type="SAM" id="MobiDB-lite"/>
    </source>
</evidence>
<dbReference type="EMBL" id="MU007038">
    <property type="protein sequence ID" value="KAF2430509.1"/>
    <property type="molecule type" value="Genomic_DNA"/>
</dbReference>
<dbReference type="AlphaFoldDB" id="A0A9P4NR20"/>
<dbReference type="Pfam" id="PF00412">
    <property type="entry name" value="LIM"/>
    <property type="match status" value="3"/>
</dbReference>
<feature type="compositionally biased region" description="Low complexity" evidence="5">
    <location>
        <begin position="601"/>
        <end position="616"/>
    </location>
</feature>
<feature type="compositionally biased region" description="Polar residues" evidence="5">
    <location>
        <begin position="397"/>
        <end position="409"/>
    </location>
</feature>
<dbReference type="GO" id="GO:0046872">
    <property type="term" value="F:metal ion binding"/>
    <property type="evidence" value="ECO:0007669"/>
    <property type="project" value="UniProtKB-KW"/>
</dbReference>
<dbReference type="GO" id="GO:0030695">
    <property type="term" value="F:GTPase regulator activity"/>
    <property type="evidence" value="ECO:0007669"/>
    <property type="project" value="UniProtKB-ARBA"/>
</dbReference>
<dbReference type="InterPro" id="IPR050604">
    <property type="entry name" value="PDZ-LIM_domain"/>
</dbReference>
<dbReference type="FunFam" id="2.10.110.10:FF:000077">
    <property type="entry name" value="LIM domain protein"/>
    <property type="match status" value="1"/>
</dbReference>
<feature type="region of interest" description="Disordered" evidence="5">
    <location>
        <begin position="371"/>
        <end position="421"/>
    </location>
</feature>
<dbReference type="GO" id="GO:0031941">
    <property type="term" value="C:filamentous actin"/>
    <property type="evidence" value="ECO:0007669"/>
    <property type="project" value="TreeGrafter"/>
</dbReference>
<dbReference type="PANTHER" id="PTHR24214:SF38">
    <property type="entry name" value="PDZ AND LIM DOMAIN PROTEIN ZASP-RELATED"/>
    <property type="match status" value="1"/>
</dbReference>
<dbReference type="Proteomes" id="UP000800235">
    <property type="component" value="Unassembled WGS sequence"/>
</dbReference>
<sequence length="865" mass="94371">MHPPSLLRSKSKDRASNTTGLFMSKEQMGSYLQDLRANRPTKPTGARPPPSSFASKRQSTSNLAAAIESEISSQRASSIRSDAVDPPRCASAQSFHRKGSTVSIAKPHLGRPLVREPASAPSLDTGIDLDNLDENNPLHVPYLERGQRWLERQEAASLRKALEDMDLKKERELHTAAQAEASELVWRHQNPDAPVRNPEAPYDYREHLRKASAHQRTESWTRTAQDLQNHTSKIRSRNSSASRSTSGASKNSSAPCSRVASDSSLKVPGSPDGSPEDIQDRKAGDGAGQPRKRSVQFVEAEVKVPEKSAETKPKERGRTPSLQKFDKVGPVKKALGPEEDVKVSSIAVAARLASNTMPVNFRNPFSRVRNAKGSLSRASTAPMPETKRLDTVEIQRNPPTQTRDPQYTLNAPLPPPKLDPVTQAGAQEEVNMKDGKEIRSDDIRKATSMSLKDRSPKLPTPTMVSDKPGRPIVSFDKDWKPKEAELKLEPLPSRPVPLGNAQPYARPNINKPLPVSEATHPQIPSISVTNSSGTKYDRTVLPPPVISVSGPPPIPSIQISNVPPVPSISVNEVPTISINAPTISVQPSSISVEPPSISVSAPPSISINGAPSAPSTRPLPTPSSARPPPRHAATAPAVNTRGHWTPIGARSSALCAQCALPISGRIVSAAGARFHPECFRCNHCGEGLECVAFFPEPDNARAERLARVDARMRGEDVADSSERYDGDDSLRFYCHLDFHEFFSPRCKSCKTPIEGEVVVACGAEWHVGHFFCAQCGDPFDAQTPFVEKDGYAWCINCHTNRYSTKCRKCKKPVTDTVVKALGAEWHEECFCCVECQGSFTDGRYFLRPGGTDPYCPVCEEKRLKA</sequence>
<keyword evidence="8" id="KW-1185">Reference proteome</keyword>
<evidence type="ECO:0000313" key="7">
    <source>
        <dbReference type="EMBL" id="KAF2430509.1"/>
    </source>
</evidence>
<feature type="domain" description="LIM zinc-binding" evidence="6">
    <location>
        <begin position="804"/>
        <end position="865"/>
    </location>
</feature>
<dbReference type="GO" id="GO:0003779">
    <property type="term" value="F:actin binding"/>
    <property type="evidence" value="ECO:0007669"/>
    <property type="project" value="TreeGrafter"/>
</dbReference>
<dbReference type="PROSITE" id="PS00478">
    <property type="entry name" value="LIM_DOMAIN_1"/>
    <property type="match status" value="2"/>
</dbReference>
<dbReference type="GO" id="GO:0051371">
    <property type="term" value="F:muscle alpha-actinin binding"/>
    <property type="evidence" value="ECO:0007669"/>
    <property type="project" value="TreeGrafter"/>
</dbReference>
<proteinExistence type="predicted"/>
<keyword evidence="2 4" id="KW-0862">Zinc</keyword>
<feature type="region of interest" description="Disordered" evidence="5">
    <location>
        <begin position="181"/>
        <end position="331"/>
    </location>
</feature>
<organism evidence="7 8">
    <name type="scientific">Tothia fuscella</name>
    <dbReference type="NCBI Taxonomy" id="1048955"/>
    <lineage>
        <taxon>Eukaryota</taxon>
        <taxon>Fungi</taxon>
        <taxon>Dikarya</taxon>
        <taxon>Ascomycota</taxon>
        <taxon>Pezizomycotina</taxon>
        <taxon>Dothideomycetes</taxon>
        <taxon>Pleosporomycetidae</taxon>
        <taxon>Venturiales</taxon>
        <taxon>Cylindrosympodiaceae</taxon>
        <taxon>Tothia</taxon>
    </lineage>
</organism>
<dbReference type="Gene3D" id="2.10.110.10">
    <property type="entry name" value="Cysteine Rich Protein"/>
    <property type="match status" value="3"/>
</dbReference>
<evidence type="ECO:0000256" key="4">
    <source>
        <dbReference type="PROSITE-ProRule" id="PRU00125"/>
    </source>
</evidence>
<dbReference type="PROSITE" id="PS50023">
    <property type="entry name" value="LIM_DOMAIN_2"/>
    <property type="match status" value="2"/>
</dbReference>
<protein>
    <recommendedName>
        <fullName evidence="6">LIM zinc-binding domain-containing protein</fullName>
    </recommendedName>
</protein>
<feature type="compositionally biased region" description="Polar residues" evidence="5">
    <location>
        <begin position="70"/>
        <end position="80"/>
    </location>
</feature>
<evidence type="ECO:0000259" key="6">
    <source>
        <dbReference type="PROSITE" id="PS50023"/>
    </source>
</evidence>
<evidence type="ECO:0000313" key="8">
    <source>
        <dbReference type="Proteomes" id="UP000800235"/>
    </source>
</evidence>